<protein>
    <submittedName>
        <fullName evidence="4">SSD domain-containing protein</fullName>
    </submittedName>
</protein>
<dbReference type="STRING" id="6280.A0A0N4T1H3"/>
<organism evidence="4">
    <name type="scientific">Brugia pahangi</name>
    <name type="common">Filarial nematode worm</name>
    <dbReference type="NCBI Taxonomy" id="6280"/>
    <lineage>
        <taxon>Eukaryota</taxon>
        <taxon>Metazoa</taxon>
        <taxon>Ecdysozoa</taxon>
        <taxon>Nematoda</taxon>
        <taxon>Chromadorea</taxon>
        <taxon>Rhabditida</taxon>
        <taxon>Spirurina</taxon>
        <taxon>Spiruromorpha</taxon>
        <taxon>Filarioidea</taxon>
        <taxon>Onchocercidae</taxon>
        <taxon>Brugia</taxon>
    </lineage>
</organism>
<proteinExistence type="predicted"/>
<feature type="transmembrane region" description="Helical" evidence="1">
    <location>
        <begin position="52"/>
        <end position="69"/>
    </location>
</feature>
<reference evidence="2 3" key="2">
    <citation type="submission" date="2018-11" db="EMBL/GenBank/DDBJ databases">
        <authorList>
            <consortium name="Pathogen Informatics"/>
        </authorList>
    </citation>
    <scope>NUCLEOTIDE SEQUENCE [LARGE SCALE GENOMIC DNA]</scope>
</reference>
<keyword evidence="1" id="KW-0472">Membrane</keyword>
<feature type="transmembrane region" description="Helical" evidence="1">
    <location>
        <begin position="12"/>
        <end position="32"/>
    </location>
</feature>
<evidence type="ECO:0000313" key="4">
    <source>
        <dbReference type="WBParaSite" id="BPAG_0000202101-mRNA-1"/>
    </source>
</evidence>
<dbReference type="WBParaSite" id="BPAG_0000202101-mRNA-1">
    <property type="protein sequence ID" value="BPAG_0000202101-mRNA-1"/>
    <property type="gene ID" value="BPAG_0000202101"/>
</dbReference>
<accession>A0A0N4T1H3</accession>
<dbReference type="AlphaFoldDB" id="A0A0N4T1H3"/>
<evidence type="ECO:0000256" key="1">
    <source>
        <dbReference type="SAM" id="Phobius"/>
    </source>
</evidence>
<dbReference type="Proteomes" id="UP000278627">
    <property type="component" value="Unassembled WGS sequence"/>
</dbReference>
<gene>
    <name evidence="2" type="ORF">BPAG_LOCUS1991</name>
</gene>
<sequence length="194" mass="21890">MSCWSCLGPHEMLLNANLLGVWVMFLIVELSGVCFLEVSDFLGFTFSRSVDLSVYFVMHVTMACIVMNSDKIDAWIDHKNNIKTIRVNNEAGKDNLLQTVVAEVVCNIVDLVCKGCMSFDYFFDRFNIVGSASFRITQSTRNNELSKSAFTVQSSSDSSDDEFDRILKSTRRQMSLQLEEEDDDVDIATSTKTN</sequence>
<keyword evidence="3" id="KW-1185">Reference proteome</keyword>
<keyword evidence="1" id="KW-1133">Transmembrane helix</keyword>
<evidence type="ECO:0000313" key="3">
    <source>
        <dbReference type="Proteomes" id="UP000278627"/>
    </source>
</evidence>
<keyword evidence="1" id="KW-0812">Transmembrane</keyword>
<reference evidence="4" key="1">
    <citation type="submission" date="2017-02" db="UniProtKB">
        <authorList>
            <consortium name="WormBaseParasite"/>
        </authorList>
    </citation>
    <scope>IDENTIFICATION</scope>
</reference>
<name>A0A0N4T1H3_BRUPA</name>
<dbReference type="EMBL" id="UZAD01000217">
    <property type="protein sequence ID" value="VDN83177.1"/>
    <property type="molecule type" value="Genomic_DNA"/>
</dbReference>
<evidence type="ECO:0000313" key="2">
    <source>
        <dbReference type="EMBL" id="VDN83177.1"/>
    </source>
</evidence>